<keyword evidence="4" id="KW-1185">Reference proteome</keyword>
<feature type="transmembrane region" description="Helical" evidence="1">
    <location>
        <begin position="101"/>
        <end position="119"/>
    </location>
</feature>
<name>A0ABS4J4T7_9BACL</name>
<feature type="transmembrane region" description="Helical" evidence="1">
    <location>
        <begin position="159"/>
        <end position="177"/>
    </location>
</feature>
<reference evidence="3 4" key="1">
    <citation type="submission" date="2021-03" db="EMBL/GenBank/DDBJ databases">
        <title>Genomic Encyclopedia of Type Strains, Phase IV (KMG-IV): sequencing the most valuable type-strain genomes for metagenomic binning, comparative biology and taxonomic classification.</title>
        <authorList>
            <person name="Goeker M."/>
        </authorList>
    </citation>
    <scope>NUCLEOTIDE SEQUENCE [LARGE SCALE GENOMIC DNA]</scope>
    <source>
        <strain evidence="3 4">DSM 26048</strain>
    </source>
</reference>
<proteinExistence type="predicted"/>
<keyword evidence="1" id="KW-1133">Transmembrane helix</keyword>
<dbReference type="EMBL" id="JAGGLB010000029">
    <property type="protein sequence ID" value="MBP1994854.1"/>
    <property type="molecule type" value="Genomic_DNA"/>
</dbReference>
<dbReference type="RefSeq" id="WP_209976684.1">
    <property type="nucleotide sequence ID" value="NZ_JAGGLB010000029.1"/>
</dbReference>
<dbReference type="PANTHER" id="PTHR36834">
    <property type="entry name" value="MEMBRANE PROTEIN-RELATED"/>
    <property type="match status" value="1"/>
</dbReference>
<keyword evidence="1" id="KW-0812">Transmembrane</keyword>
<gene>
    <name evidence="3" type="ORF">J2Z66_006495</name>
</gene>
<feature type="transmembrane region" description="Helical" evidence="1">
    <location>
        <begin position="52"/>
        <end position="71"/>
    </location>
</feature>
<sequence length="476" mass="54373">MSITEIFNYLRILGLPVIVVVGIELLFVAAYYIFYYRKRSPEEKPWLSMNKLVLGALFVGYIVFVLQLTVIGRGTSHFMEMNLYPFGGYIEAWQKYSLREFQNGIFNILMFVPMGILLPCMSYKYRAFKKLLLVVVCATIAIETYQTFSGAGLFEVDDIINNTLGGIMGYQLYRLAISIIKHKKVKIKSLLSNLSIPIIIGLMFGAMSIVYNQQEFGQLAINSYHKWNMTGVQLSTSPELNPEPAVAAVYKRIVKKDEVAALLRQKLELTELSVKSWGDDRESVLTSNIGVHYTLFQSREGNWSLTEDDYVPAQASFTDPDSMLEKAKAVADELGLPTQKAELQEVDDGEYVWSLSEIPRINEDYWTGEFSVGLKKDGSIYGIQSGIQYNQFVRMIDLLSPAEVYKRIEDGKFQQIQRNALLTKDQLEIKKGDHLEIKGIELTFMYDSKDFYRPVYRVVGTYNGDPNWFTLIDARH</sequence>
<feature type="transmembrane region" description="Helical" evidence="1">
    <location>
        <begin position="12"/>
        <end position="32"/>
    </location>
</feature>
<evidence type="ECO:0000313" key="4">
    <source>
        <dbReference type="Proteomes" id="UP001519287"/>
    </source>
</evidence>
<dbReference type="Proteomes" id="UP001519287">
    <property type="component" value="Unassembled WGS sequence"/>
</dbReference>
<evidence type="ECO:0000313" key="3">
    <source>
        <dbReference type="EMBL" id="MBP1994854.1"/>
    </source>
</evidence>
<dbReference type="InterPro" id="IPR006976">
    <property type="entry name" value="VanZ-like"/>
</dbReference>
<accession>A0ABS4J4T7</accession>
<feature type="domain" description="VanZ-like" evidence="2">
    <location>
        <begin position="58"/>
        <end position="175"/>
    </location>
</feature>
<feature type="transmembrane region" description="Helical" evidence="1">
    <location>
        <begin position="189"/>
        <end position="211"/>
    </location>
</feature>
<evidence type="ECO:0000259" key="2">
    <source>
        <dbReference type="Pfam" id="PF04892"/>
    </source>
</evidence>
<keyword evidence="1" id="KW-0472">Membrane</keyword>
<dbReference type="InterPro" id="IPR053150">
    <property type="entry name" value="Teicoplanin_resist-assoc"/>
</dbReference>
<dbReference type="Pfam" id="PF04892">
    <property type="entry name" value="VanZ"/>
    <property type="match status" value="1"/>
</dbReference>
<protein>
    <submittedName>
        <fullName evidence="3">Glycopeptide antibiotics resistance protein</fullName>
    </submittedName>
</protein>
<feature type="transmembrane region" description="Helical" evidence="1">
    <location>
        <begin position="131"/>
        <end position="153"/>
    </location>
</feature>
<comment type="caution">
    <text evidence="3">The sequence shown here is derived from an EMBL/GenBank/DDBJ whole genome shotgun (WGS) entry which is preliminary data.</text>
</comment>
<evidence type="ECO:0000256" key="1">
    <source>
        <dbReference type="SAM" id="Phobius"/>
    </source>
</evidence>
<dbReference type="PANTHER" id="PTHR36834:SF1">
    <property type="entry name" value="INTEGRAL MEMBRANE PROTEIN"/>
    <property type="match status" value="1"/>
</dbReference>
<organism evidence="3 4">
    <name type="scientific">Paenibacillus eucommiae</name>
    <dbReference type="NCBI Taxonomy" id="1355755"/>
    <lineage>
        <taxon>Bacteria</taxon>
        <taxon>Bacillati</taxon>
        <taxon>Bacillota</taxon>
        <taxon>Bacilli</taxon>
        <taxon>Bacillales</taxon>
        <taxon>Paenibacillaceae</taxon>
        <taxon>Paenibacillus</taxon>
    </lineage>
</organism>